<organism evidence="2">
    <name type="scientific">Anguilla anguilla</name>
    <name type="common">European freshwater eel</name>
    <name type="synonym">Muraena anguilla</name>
    <dbReference type="NCBI Taxonomy" id="7936"/>
    <lineage>
        <taxon>Eukaryota</taxon>
        <taxon>Metazoa</taxon>
        <taxon>Chordata</taxon>
        <taxon>Craniata</taxon>
        <taxon>Vertebrata</taxon>
        <taxon>Euteleostomi</taxon>
        <taxon>Actinopterygii</taxon>
        <taxon>Neopterygii</taxon>
        <taxon>Teleostei</taxon>
        <taxon>Anguilliformes</taxon>
        <taxon>Anguillidae</taxon>
        <taxon>Anguilla</taxon>
    </lineage>
</organism>
<protein>
    <submittedName>
        <fullName evidence="2">Uncharacterized protein</fullName>
    </submittedName>
</protein>
<name>A0A0E9SXE9_ANGAN</name>
<proteinExistence type="predicted"/>
<accession>A0A0E9SXE9</accession>
<feature type="compositionally biased region" description="Polar residues" evidence="1">
    <location>
        <begin position="1"/>
        <end position="12"/>
    </location>
</feature>
<reference evidence="2" key="2">
    <citation type="journal article" date="2015" name="Fish Shellfish Immunol.">
        <title>Early steps in the European eel (Anguilla anguilla)-Vibrio vulnificus interaction in the gills: Role of the RtxA13 toxin.</title>
        <authorList>
            <person name="Callol A."/>
            <person name="Pajuelo D."/>
            <person name="Ebbesson L."/>
            <person name="Teles M."/>
            <person name="MacKenzie S."/>
            <person name="Amaro C."/>
        </authorList>
    </citation>
    <scope>NUCLEOTIDE SEQUENCE</scope>
</reference>
<reference evidence="2" key="1">
    <citation type="submission" date="2014-11" db="EMBL/GenBank/DDBJ databases">
        <authorList>
            <person name="Amaro Gonzalez C."/>
        </authorList>
    </citation>
    <scope>NUCLEOTIDE SEQUENCE</scope>
</reference>
<dbReference type="EMBL" id="GBXM01062611">
    <property type="protein sequence ID" value="JAH45966.1"/>
    <property type="molecule type" value="Transcribed_RNA"/>
</dbReference>
<evidence type="ECO:0000256" key="1">
    <source>
        <dbReference type="SAM" id="MobiDB-lite"/>
    </source>
</evidence>
<evidence type="ECO:0000313" key="2">
    <source>
        <dbReference type="EMBL" id="JAH45966.1"/>
    </source>
</evidence>
<dbReference type="AlphaFoldDB" id="A0A0E9SXE9"/>
<feature type="region of interest" description="Disordered" evidence="1">
    <location>
        <begin position="1"/>
        <end position="42"/>
    </location>
</feature>
<sequence>MPCSSSQQQCPTWESKLQPRSYKSSSLHNPASPCRRDFRKEREGPCYSLPPFFTSPFPATSKSQSCFSCAVIQKHSSTPSNRGCNN</sequence>